<gene>
    <name evidence="2" type="ORF">RJ45_25900</name>
</gene>
<dbReference type="RefSeq" id="WP_039469737.1">
    <property type="nucleotide sequence ID" value="NZ_JWLZ01000225.1"/>
</dbReference>
<dbReference type="Proteomes" id="UP000031278">
    <property type="component" value="Unassembled WGS sequence"/>
</dbReference>
<protein>
    <submittedName>
        <fullName evidence="2">Uncharacterized protein</fullName>
    </submittedName>
</protein>
<feature type="coiled-coil region" evidence="1">
    <location>
        <begin position="181"/>
        <end position="208"/>
    </location>
</feature>
<reference evidence="2 3" key="1">
    <citation type="submission" date="2014-12" db="EMBL/GenBank/DDBJ databases">
        <title>Genome sequencing of Photobacterium gaetbulicola AD005a.</title>
        <authorList>
            <person name="Adrian T.G.S."/>
            <person name="Chan K.G."/>
        </authorList>
    </citation>
    <scope>NUCLEOTIDE SEQUENCE [LARGE SCALE GENOMIC DNA]</scope>
    <source>
        <strain evidence="2 3">AD005a</strain>
    </source>
</reference>
<evidence type="ECO:0000313" key="3">
    <source>
        <dbReference type="Proteomes" id="UP000031278"/>
    </source>
</evidence>
<dbReference type="AlphaFoldDB" id="A0A0B9GML9"/>
<evidence type="ECO:0000256" key="1">
    <source>
        <dbReference type="SAM" id="Coils"/>
    </source>
</evidence>
<sequence length="252" mass="27763">MADRLKRINYSIYLDPVNNPADLYASKVLHQWADDFAKLKSESGNEHSLALLNARNVQKQVYLSGLFMHLLSPDLSQQLSMQLTEAQVSEFTLEKTLQGLGYLATNTEQANNQQTQSELLEALKASIFEQVKTEAERTREHLSAAMSSTLATEAEKGSAASTVEAMTAAVSDAVEGHHEQNARLVKLAERQSQEIAELKQMLAAQSELIGKLSKDGISSKVGLSNQEQGETPVVDLNERLAHVQKIKKKGIF</sequence>
<proteinExistence type="predicted"/>
<comment type="caution">
    <text evidence="2">The sequence shown here is derived from an EMBL/GenBank/DDBJ whole genome shotgun (WGS) entry which is preliminary data.</text>
</comment>
<dbReference type="EMBL" id="JWLZ01000225">
    <property type="protein sequence ID" value="KHT58072.1"/>
    <property type="molecule type" value="Genomic_DNA"/>
</dbReference>
<name>A0A0B9GML9_9GAMM</name>
<accession>A0A0B9GML9</accession>
<keyword evidence="1" id="KW-0175">Coiled coil</keyword>
<evidence type="ECO:0000313" key="2">
    <source>
        <dbReference type="EMBL" id="KHT58072.1"/>
    </source>
</evidence>
<organism evidence="2 3">
    <name type="scientific">Photobacterium gaetbulicola</name>
    <dbReference type="NCBI Taxonomy" id="1295392"/>
    <lineage>
        <taxon>Bacteria</taxon>
        <taxon>Pseudomonadati</taxon>
        <taxon>Pseudomonadota</taxon>
        <taxon>Gammaproteobacteria</taxon>
        <taxon>Vibrionales</taxon>
        <taxon>Vibrionaceae</taxon>
        <taxon>Photobacterium</taxon>
    </lineage>
</organism>